<accession>A0A6J5KVM0</accession>
<name>A0A6J5KVM0_9CAUD</name>
<dbReference type="Gene3D" id="3.20.100.30">
    <property type="entry name" value="VTC, catalytic tunnel domain"/>
    <property type="match status" value="1"/>
</dbReference>
<dbReference type="InterPro" id="IPR018966">
    <property type="entry name" value="VTC_domain"/>
</dbReference>
<dbReference type="InterPro" id="IPR042267">
    <property type="entry name" value="VTC_sf"/>
</dbReference>
<organism evidence="2">
    <name type="scientific">uncultured Caudovirales phage</name>
    <dbReference type="NCBI Taxonomy" id="2100421"/>
    <lineage>
        <taxon>Viruses</taxon>
        <taxon>Duplodnaviria</taxon>
        <taxon>Heunggongvirae</taxon>
        <taxon>Uroviricota</taxon>
        <taxon>Caudoviricetes</taxon>
        <taxon>Peduoviridae</taxon>
        <taxon>Maltschvirus</taxon>
        <taxon>Maltschvirus maltsch</taxon>
    </lineage>
</organism>
<evidence type="ECO:0000259" key="1">
    <source>
        <dbReference type="Pfam" id="PF09359"/>
    </source>
</evidence>
<feature type="domain" description="VTC" evidence="1">
    <location>
        <begin position="11"/>
        <end position="258"/>
    </location>
</feature>
<proteinExistence type="predicted"/>
<dbReference type="EMBL" id="LR796189">
    <property type="protein sequence ID" value="CAB4125106.1"/>
    <property type="molecule type" value="Genomic_DNA"/>
</dbReference>
<dbReference type="GO" id="GO:0006799">
    <property type="term" value="P:polyphosphate biosynthetic process"/>
    <property type="evidence" value="ECO:0007669"/>
    <property type="project" value="UniProtKB-ARBA"/>
</dbReference>
<reference evidence="2" key="1">
    <citation type="submission" date="2020-04" db="EMBL/GenBank/DDBJ databases">
        <authorList>
            <person name="Chiriac C."/>
            <person name="Salcher M."/>
            <person name="Ghai R."/>
            <person name="Kavagutti S V."/>
        </authorList>
    </citation>
    <scope>NUCLEOTIDE SEQUENCE</scope>
</reference>
<protein>
    <submittedName>
        <fullName evidence="2">PolyPPase_VTC_like domain containing protein</fullName>
    </submittedName>
</protein>
<dbReference type="CDD" id="cd07750">
    <property type="entry name" value="PolyPPase_VTC_like"/>
    <property type="match status" value="1"/>
</dbReference>
<gene>
    <name evidence="2" type="ORF">UFOVP53_61</name>
</gene>
<sequence length="538" mass="61559">MKNEETNNLMNRFEDKYSLHASKLYDFTSKLGQKLKEGDADTSVRHNRNRTIYLDNRDLDSFRDNIEDVKPRFKVRIRQYKPDNQDWEDTAYVELKIKNEDGFTKKVRIRIPAALIPYICEGHEIKAGDYLVNLNMDISKIELWKRTLAINTTIAKYNFKKQLVVEYNRRAYSNKEVRVTIDDSLKYYNFSDIEDGLIDSILESDNWKKNYKNVRKMKANDFFILEVKHGGKAPGWLEDLLDENKAKEVKFSKYSAAVITYIVNGNKPSDSIQRQKINTEELFRTIESVNTLQKKLEDFKDSLNKGYKENILAGALALAPMSMPEQAPKIPLVSTPIIDKATQVKNVYNEVAKRNPILGAIGAHESTKGERYNKHHMTTNPGMHFGHTAGGAWGMMPIDAAELINKDKNLATKYPNMVELTKDVKANHKNITAQLNDNPEMAAVLAEAKLNHNKSKHLTDDELIHSWYHGLTGTLNAKNAGHNISHNSYVKAVKNNLVQNRAPAQVKKSVDEEWGTCKSFNSTLTAEELSKRNMFLDE</sequence>
<dbReference type="Pfam" id="PF09359">
    <property type="entry name" value="VTC"/>
    <property type="match status" value="1"/>
</dbReference>
<evidence type="ECO:0000313" key="2">
    <source>
        <dbReference type="EMBL" id="CAB4125106.1"/>
    </source>
</evidence>